<evidence type="ECO:0000313" key="2">
    <source>
        <dbReference type="EMBL" id="GEO93708.1"/>
    </source>
</evidence>
<comment type="caution">
    <text evidence="2">The sequence shown here is derived from an EMBL/GenBank/DDBJ whole genome shotgun (WGS) entry which is preliminary data.</text>
</comment>
<feature type="region of interest" description="Disordered" evidence="1">
    <location>
        <begin position="1"/>
        <end position="21"/>
    </location>
</feature>
<organism evidence="2 3">
    <name type="scientific">Kocuria flava</name>
    <dbReference type="NCBI Taxonomy" id="446860"/>
    <lineage>
        <taxon>Bacteria</taxon>
        <taxon>Bacillati</taxon>
        <taxon>Actinomycetota</taxon>
        <taxon>Actinomycetes</taxon>
        <taxon>Micrococcales</taxon>
        <taxon>Micrococcaceae</taxon>
        <taxon>Kocuria</taxon>
    </lineage>
</organism>
<accession>A0ABQ0X7V4</accession>
<keyword evidence="3" id="KW-1185">Reference proteome</keyword>
<dbReference type="Proteomes" id="UP000321155">
    <property type="component" value="Unassembled WGS sequence"/>
</dbReference>
<evidence type="ECO:0000256" key="1">
    <source>
        <dbReference type="SAM" id="MobiDB-lite"/>
    </source>
</evidence>
<proteinExistence type="predicted"/>
<gene>
    <name evidence="2" type="ORF">KFL01_30140</name>
</gene>
<sequence>MGDLERSTPKTSALRYARPIHTALRGTSRPLHGFSDRTREDFAELTIPVPHDRGLLAKVGHRTRPATC</sequence>
<reference evidence="2 3" key="1">
    <citation type="submission" date="2019-07" db="EMBL/GenBank/DDBJ databases">
        <title>Whole genome shotgun sequence of Kocuria flava NBRC 107626.</title>
        <authorList>
            <person name="Hosoyama A."/>
            <person name="Uohara A."/>
            <person name="Ohji S."/>
            <person name="Ichikawa N."/>
        </authorList>
    </citation>
    <scope>NUCLEOTIDE SEQUENCE [LARGE SCALE GENOMIC DNA]</scope>
    <source>
        <strain evidence="2 3">NBRC 107626</strain>
    </source>
</reference>
<dbReference type="EMBL" id="BJZR01000159">
    <property type="protein sequence ID" value="GEO93708.1"/>
    <property type="molecule type" value="Genomic_DNA"/>
</dbReference>
<name>A0ABQ0X7V4_9MICC</name>
<evidence type="ECO:0000313" key="3">
    <source>
        <dbReference type="Proteomes" id="UP000321155"/>
    </source>
</evidence>
<protein>
    <submittedName>
        <fullName evidence="2">Uncharacterized protein</fullName>
    </submittedName>
</protein>